<keyword evidence="3" id="KW-0256">Endoplasmic reticulum</keyword>
<evidence type="ECO:0000256" key="5">
    <source>
        <dbReference type="SAM" id="Coils"/>
    </source>
</evidence>
<proteinExistence type="predicted"/>
<feature type="signal peptide" evidence="7">
    <location>
        <begin position="1"/>
        <end position="34"/>
    </location>
</feature>
<feature type="domain" description="MRH" evidence="8">
    <location>
        <begin position="451"/>
        <end position="558"/>
    </location>
</feature>
<name>A0A9Q5HRG0_SANBA</name>
<dbReference type="PANTHER" id="PTHR12630:SF1">
    <property type="entry name" value="GLUCOSIDASE 2 SUBUNIT BETA"/>
    <property type="match status" value="1"/>
</dbReference>
<feature type="chain" id="PRO_5040267411" description="Glucosidase 2 subunit beta" evidence="7">
    <location>
        <begin position="35"/>
        <end position="574"/>
    </location>
</feature>
<dbReference type="InterPro" id="IPR028146">
    <property type="entry name" value="PRKCSH_N"/>
</dbReference>
<accession>A0A9Q5HRG0</accession>
<sequence>MDGSMLRVASTATSSMLPWFLLAVLASPLSTVHALGKTHGVRPALLERYTPLSNDKSKWRCLDGSKLIPWDAVNDDYCDCRDGSDEPGTSACPNSTFYCRNEGHIGAVIRSSRVNDGLCEPECCDGSDEPAGLCPNICEKVGKEHRARVEAENKIRKKGSKIRSSYIAFANKEKKRLEDQIAATSRDVAAQEKEVARLKALLDRSEAMSAVELEKKKQSPLYQSLVEHAAALRALKREYNDLKDKEQTLSDILSSLRAGYNPNYQDMAVLEAVRGYEFYAGLPPSNDRDQAKDEKDEKSESEDAQAEEEELEVEWLDEGEWSRDKLERDLNDLLATDLDSLLLEHDQHTDSEESDSLLFDLESYVPDALVPQYELFRDSIVSLLETVGIIRGTESSSTESSGTSKARTVFHDAERELNKIRKEKEDAQRELARLFDPEWFGAEGEWKKLDGQCLSKDTGEYTYEVCLFGEARQKPNKGGSNFSLGKFSHWNNAEGVEPGSPDYYSKMYYKKGARCWNGPERSVTLFLSCDTENAILSVSEPEKCEYHLTGTSPAICRPLEADTGAGAKSLKEEL</sequence>
<protein>
    <recommendedName>
        <fullName evidence="1">Glucosidase 2 subunit beta</fullName>
    </recommendedName>
</protein>
<evidence type="ECO:0000256" key="1">
    <source>
        <dbReference type="ARBA" id="ARBA00022387"/>
    </source>
</evidence>
<dbReference type="InterPro" id="IPR044865">
    <property type="entry name" value="MRH_dom"/>
</dbReference>
<feature type="region of interest" description="Disordered" evidence="6">
    <location>
        <begin position="281"/>
        <end position="314"/>
    </location>
</feature>
<evidence type="ECO:0000313" key="9">
    <source>
        <dbReference type="EMBL" id="OCB84576.1"/>
    </source>
</evidence>
<dbReference type="InterPro" id="IPR036607">
    <property type="entry name" value="PRKCSH"/>
</dbReference>
<dbReference type="Pfam" id="PF13015">
    <property type="entry name" value="PRKCSH_1"/>
    <property type="match status" value="1"/>
</dbReference>
<dbReference type="OrthoDB" id="28322at2759"/>
<evidence type="ECO:0000256" key="4">
    <source>
        <dbReference type="ARBA" id="ARBA00023157"/>
    </source>
</evidence>
<dbReference type="SUPFAM" id="SSF50911">
    <property type="entry name" value="Mannose 6-phosphate receptor domain"/>
    <property type="match status" value="1"/>
</dbReference>
<dbReference type="Pfam" id="PF12999">
    <property type="entry name" value="PRKCSH-like"/>
    <property type="match status" value="1"/>
</dbReference>
<comment type="caution">
    <text evidence="9">The sequence shown here is derived from an EMBL/GenBank/DDBJ whole genome shotgun (WGS) entry which is preliminary data.</text>
</comment>
<dbReference type="GO" id="GO:0017177">
    <property type="term" value="C:glucosidase II complex"/>
    <property type="evidence" value="ECO:0007669"/>
    <property type="project" value="TreeGrafter"/>
</dbReference>
<evidence type="ECO:0000256" key="2">
    <source>
        <dbReference type="ARBA" id="ARBA00022729"/>
    </source>
</evidence>
<gene>
    <name evidence="9" type="ORF">A7U60_g8562</name>
</gene>
<feature type="compositionally biased region" description="Basic and acidic residues" evidence="6">
    <location>
        <begin position="286"/>
        <end position="298"/>
    </location>
</feature>
<organism evidence="9 10">
    <name type="scientific">Sanghuangporus baumii</name>
    <name type="common">Phellinus baumii</name>
    <dbReference type="NCBI Taxonomy" id="108892"/>
    <lineage>
        <taxon>Eukaryota</taxon>
        <taxon>Fungi</taxon>
        <taxon>Dikarya</taxon>
        <taxon>Basidiomycota</taxon>
        <taxon>Agaricomycotina</taxon>
        <taxon>Agaricomycetes</taxon>
        <taxon>Hymenochaetales</taxon>
        <taxon>Hymenochaetaceae</taxon>
        <taxon>Sanghuangporus</taxon>
    </lineage>
</organism>
<dbReference type="Proteomes" id="UP000757232">
    <property type="component" value="Unassembled WGS sequence"/>
</dbReference>
<keyword evidence="5" id="KW-0175">Coiled coil</keyword>
<feature type="compositionally biased region" description="Acidic residues" evidence="6">
    <location>
        <begin position="299"/>
        <end position="314"/>
    </location>
</feature>
<keyword evidence="4" id="KW-1015">Disulfide bond</keyword>
<evidence type="ECO:0000256" key="3">
    <source>
        <dbReference type="ARBA" id="ARBA00022824"/>
    </source>
</evidence>
<dbReference type="PANTHER" id="PTHR12630">
    <property type="entry name" value="N-LINKED OLIGOSACCHARIDE PROCESSING"/>
    <property type="match status" value="1"/>
</dbReference>
<dbReference type="GO" id="GO:0006491">
    <property type="term" value="P:N-glycan processing"/>
    <property type="evidence" value="ECO:0007669"/>
    <property type="project" value="TreeGrafter"/>
</dbReference>
<evidence type="ECO:0000259" key="8">
    <source>
        <dbReference type="PROSITE" id="PS51914"/>
    </source>
</evidence>
<keyword evidence="2 7" id="KW-0732">Signal</keyword>
<reference evidence="9" key="1">
    <citation type="submission" date="2016-06" db="EMBL/GenBank/DDBJ databases">
        <title>Draft Genome sequence of the fungus Inonotus baumii.</title>
        <authorList>
            <person name="Zhu H."/>
            <person name="Lin W."/>
        </authorList>
    </citation>
    <scope>NUCLEOTIDE SEQUENCE</scope>
    <source>
        <strain evidence="9">821</strain>
    </source>
</reference>
<dbReference type="AlphaFoldDB" id="A0A9Q5HRG0"/>
<evidence type="ECO:0000256" key="6">
    <source>
        <dbReference type="SAM" id="MobiDB-lite"/>
    </source>
</evidence>
<evidence type="ECO:0000256" key="7">
    <source>
        <dbReference type="SAM" id="SignalP"/>
    </source>
</evidence>
<dbReference type="EMBL" id="LNZH02000215">
    <property type="protein sequence ID" value="OCB84576.1"/>
    <property type="molecule type" value="Genomic_DNA"/>
</dbReference>
<dbReference type="InterPro" id="IPR009011">
    <property type="entry name" value="Man6P_isomerase_rcpt-bd_dom_sf"/>
</dbReference>
<dbReference type="InterPro" id="IPR039794">
    <property type="entry name" value="Gtb1-like"/>
</dbReference>
<dbReference type="PROSITE" id="PS51914">
    <property type="entry name" value="MRH"/>
    <property type="match status" value="1"/>
</dbReference>
<dbReference type="Gene3D" id="2.70.130.10">
    <property type="entry name" value="Mannose-6-phosphate receptor binding domain"/>
    <property type="match status" value="1"/>
</dbReference>
<evidence type="ECO:0000313" key="10">
    <source>
        <dbReference type="Proteomes" id="UP000757232"/>
    </source>
</evidence>
<keyword evidence="10" id="KW-1185">Reference proteome</keyword>
<feature type="coiled-coil region" evidence="5">
    <location>
        <begin position="167"/>
        <end position="252"/>
    </location>
</feature>